<dbReference type="SUPFAM" id="SSF55073">
    <property type="entry name" value="Nucleotide cyclase"/>
    <property type="match status" value="1"/>
</dbReference>
<dbReference type="Proteomes" id="UP000238823">
    <property type="component" value="Unassembled WGS sequence"/>
</dbReference>
<dbReference type="Pfam" id="PF19363">
    <property type="entry name" value="DUF5939"/>
    <property type="match status" value="1"/>
</dbReference>
<dbReference type="InterPro" id="IPR001054">
    <property type="entry name" value="A/G_cyclase"/>
</dbReference>
<accession>A0A2S9YNK0</accession>
<dbReference type="Gene3D" id="3.30.70.1230">
    <property type="entry name" value="Nucleotide cyclase"/>
    <property type="match status" value="1"/>
</dbReference>
<dbReference type="SMART" id="SM00044">
    <property type="entry name" value="CYCc"/>
    <property type="match status" value="1"/>
</dbReference>
<dbReference type="AlphaFoldDB" id="A0A2S9YNK0"/>
<organism evidence="2 3">
    <name type="scientific">Enhygromyxa salina</name>
    <dbReference type="NCBI Taxonomy" id="215803"/>
    <lineage>
        <taxon>Bacteria</taxon>
        <taxon>Pseudomonadati</taxon>
        <taxon>Myxococcota</taxon>
        <taxon>Polyangia</taxon>
        <taxon>Nannocystales</taxon>
        <taxon>Nannocystaceae</taxon>
        <taxon>Enhygromyxa</taxon>
    </lineage>
</organism>
<reference evidence="2 3" key="1">
    <citation type="submission" date="2018-03" db="EMBL/GenBank/DDBJ databases">
        <title>Draft Genome Sequences of the Obligatory Marine Myxobacteria Enhygromyxa salina SWB007.</title>
        <authorList>
            <person name="Poehlein A."/>
            <person name="Moghaddam J.A."/>
            <person name="Harms H."/>
            <person name="Alanjari M."/>
            <person name="Koenig G.M."/>
            <person name="Daniel R."/>
            <person name="Schaeberle T.F."/>
        </authorList>
    </citation>
    <scope>NUCLEOTIDE SEQUENCE [LARGE SCALE GENOMIC DNA]</scope>
    <source>
        <strain evidence="2 3">SWB007</strain>
    </source>
</reference>
<evidence type="ECO:0000313" key="2">
    <source>
        <dbReference type="EMBL" id="PRQ06665.1"/>
    </source>
</evidence>
<dbReference type="GO" id="GO:0006171">
    <property type="term" value="P:cAMP biosynthetic process"/>
    <property type="evidence" value="ECO:0007669"/>
    <property type="project" value="TreeGrafter"/>
</dbReference>
<feature type="domain" description="Guanylate cyclase" evidence="1">
    <location>
        <begin position="453"/>
        <end position="568"/>
    </location>
</feature>
<dbReference type="GO" id="GO:0004016">
    <property type="term" value="F:adenylate cyclase activity"/>
    <property type="evidence" value="ECO:0007669"/>
    <property type="project" value="UniProtKB-ARBA"/>
</dbReference>
<dbReference type="InterPro" id="IPR050697">
    <property type="entry name" value="Adenylyl/Guanylyl_Cyclase_3/4"/>
</dbReference>
<proteinExistence type="predicted"/>
<comment type="caution">
    <text evidence="2">The sequence shown here is derived from an EMBL/GenBank/DDBJ whole genome shotgun (WGS) entry which is preliminary data.</text>
</comment>
<name>A0A2S9YNK0_9BACT</name>
<evidence type="ECO:0000313" key="3">
    <source>
        <dbReference type="Proteomes" id="UP000238823"/>
    </source>
</evidence>
<dbReference type="InterPro" id="IPR029787">
    <property type="entry name" value="Nucleotide_cyclase"/>
</dbReference>
<dbReference type="EMBL" id="PVNL01000069">
    <property type="protein sequence ID" value="PRQ06665.1"/>
    <property type="molecule type" value="Genomic_DNA"/>
</dbReference>
<dbReference type="CDD" id="cd07302">
    <property type="entry name" value="CHD"/>
    <property type="match status" value="1"/>
</dbReference>
<evidence type="ECO:0000259" key="1">
    <source>
        <dbReference type="PROSITE" id="PS50125"/>
    </source>
</evidence>
<dbReference type="InterPro" id="IPR045983">
    <property type="entry name" value="GUC-dom-containing_N"/>
</dbReference>
<dbReference type="PROSITE" id="PS50125">
    <property type="entry name" value="GUANYLATE_CYCLASE_2"/>
    <property type="match status" value="1"/>
</dbReference>
<dbReference type="PANTHER" id="PTHR43081:SF19">
    <property type="entry name" value="PH-SENSITIVE ADENYLATE CYCLASE RV1264"/>
    <property type="match status" value="1"/>
</dbReference>
<dbReference type="RefSeq" id="WP_181233857.1">
    <property type="nucleotide sequence ID" value="NZ_PVNL01000069.1"/>
</dbReference>
<sequence length="637" mass="70628">MAAPSVSPEQLTAFLERFAWPEHMLAGGRAPLEFLWRFEVDAPIASMWPLLIDTSRFNRALGLTEMNYEERDGRLHGTVINGGFRQTWVEVPWQWIHGHHMEAVRDYSEGFGRWVRAIYEVTEVRESSFELLVYFGWIPRGWLGEKILAFAFPKLGEDYGRLLAELATAARQAKVSPRFEVSRPSLDEASEARLAVGVRELISAELPAPLVRQLAAHLRSADDLDLARIQPKVLARRWGADTRTLLRVALHATRVGLLDLSWDIVCPHCRGTREEHASLSRVPGESRCEVCEIDFDTRSEVSVEVSFRVNPAIRKVGLHAWCAAEPSHREHILVQLRLAPDERRRVTLTVGEGLFRLRGSEGATTMLDLSPAADPAPLAWTPTNSGGEHSRAPRPILELHNDRDQPIDFVLERARWSDEAVRPGDLLSLREFRDIFSADYLAADVQLAVGMQTLLFTDMVGSTRFYATRGDAEAFVQVRRHFAEIFEVVAAQDGVVVKTIGDAVMAAFVDAASAVRAAHAIQRRFPASREDLDIRVRVSLNRGSCIAVRFNTEIDYFGNAVNLAAKLQGSAGAGQVTFSTAVRDAPGVVEVLGELGVEIESLTVDLPALGGEIEVLRWTDEDGVDPASSLAMPVARG</sequence>
<gene>
    <name evidence="2" type="ORF">ENSA7_35410</name>
</gene>
<protein>
    <submittedName>
        <fullName evidence="2">Adenylate and Guanylate cyclase catalytic domain protein</fullName>
    </submittedName>
</protein>
<dbReference type="PANTHER" id="PTHR43081">
    <property type="entry name" value="ADENYLATE CYCLASE, TERMINAL-DIFFERENTIATION SPECIFIC-RELATED"/>
    <property type="match status" value="1"/>
</dbReference>
<dbReference type="GO" id="GO:0035556">
    <property type="term" value="P:intracellular signal transduction"/>
    <property type="evidence" value="ECO:0007669"/>
    <property type="project" value="InterPro"/>
</dbReference>
<dbReference type="Pfam" id="PF00211">
    <property type="entry name" value="Guanylate_cyc"/>
    <property type="match status" value="1"/>
</dbReference>